<keyword evidence="1" id="KW-0479">Metal-binding</keyword>
<dbReference type="SUPFAM" id="SSF57850">
    <property type="entry name" value="RING/U-box"/>
    <property type="match status" value="2"/>
</dbReference>
<dbReference type="Proteomes" id="UP001231189">
    <property type="component" value="Unassembled WGS sequence"/>
</dbReference>
<dbReference type="EMBL" id="JAUUTY010000003">
    <property type="protein sequence ID" value="KAK1667268.1"/>
    <property type="molecule type" value="Genomic_DNA"/>
</dbReference>
<keyword evidence="7" id="KW-1185">Reference proteome</keyword>
<name>A0AAD8WNY6_LOLMU</name>
<keyword evidence="4" id="KW-0472">Membrane</keyword>
<dbReference type="Pfam" id="PF12906">
    <property type="entry name" value="RINGv"/>
    <property type="match status" value="2"/>
</dbReference>
<accession>A0AAD8WNY6</accession>
<protein>
    <recommendedName>
        <fullName evidence="5">RING-CH-type domain-containing protein</fullName>
    </recommendedName>
</protein>
<feature type="domain" description="RING-CH-type" evidence="5">
    <location>
        <begin position="136"/>
        <end position="206"/>
    </location>
</feature>
<feature type="transmembrane region" description="Helical" evidence="4">
    <location>
        <begin position="242"/>
        <end position="260"/>
    </location>
</feature>
<evidence type="ECO:0000256" key="4">
    <source>
        <dbReference type="SAM" id="Phobius"/>
    </source>
</evidence>
<dbReference type="PANTHER" id="PTHR46214:SF8">
    <property type="entry name" value="RING_FYVE_PHD ZINC FINGER SUPERFAMILY PROTEIN"/>
    <property type="match status" value="1"/>
</dbReference>
<sequence length="265" mass="28355">MRRDATIAPQPVAAGAPEMGKAESVVIDVDAGASVHGVACRICHLSPEDSDGPAMVTGAEVIRLGCGCKEELGDAHRQCAEAWFRIKGDSKNYGRSAHPGLTQEMQRDATVALQPVAAGAPEMGKAKSVVINVDAGAAAHSVACRICHLSPEGGDGPVTVPGAEVIRLGCGCKEELGGAHRQCAEAWFRIKGNRRCEICGSVAKNIAGLEVKRFMEEWHGQTMADTRIAMEGESTCWRRQPFCNLLLACLLTAFMLPWFFRAHIF</sequence>
<dbReference type="InterPro" id="IPR013083">
    <property type="entry name" value="Znf_RING/FYVE/PHD"/>
</dbReference>
<reference evidence="6" key="1">
    <citation type="submission" date="2023-07" db="EMBL/GenBank/DDBJ databases">
        <title>A chromosome-level genome assembly of Lolium multiflorum.</title>
        <authorList>
            <person name="Chen Y."/>
            <person name="Copetti D."/>
            <person name="Kolliker R."/>
            <person name="Studer B."/>
        </authorList>
    </citation>
    <scope>NUCLEOTIDE SEQUENCE</scope>
    <source>
        <strain evidence="6">02402/16</strain>
        <tissue evidence="6">Leaf</tissue>
    </source>
</reference>
<evidence type="ECO:0000313" key="7">
    <source>
        <dbReference type="Proteomes" id="UP001231189"/>
    </source>
</evidence>
<keyword evidence="2" id="KW-0863">Zinc-finger</keyword>
<dbReference type="InterPro" id="IPR011016">
    <property type="entry name" value="Znf_RING-CH"/>
</dbReference>
<keyword evidence="3" id="KW-0862">Zinc</keyword>
<dbReference type="Gene3D" id="3.30.40.10">
    <property type="entry name" value="Zinc/RING finger domain, C3HC4 (zinc finger)"/>
    <property type="match status" value="2"/>
</dbReference>
<dbReference type="SMART" id="SM00744">
    <property type="entry name" value="RINGv"/>
    <property type="match status" value="2"/>
</dbReference>
<evidence type="ECO:0000256" key="2">
    <source>
        <dbReference type="ARBA" id="ARBA00022771"/>
    </source>
</evidence>
<evidence type="ECO:0000313" key="6">
    <source>
        <dbReference type="EMBL" id="KAK1667268.1"/>
    </source>
</evidence>
<dbReference type="PROSITE" id="PS51292">
    <property type="entry name" value="ZF_RING_CH"/>
    <property type="match status" value="1"/>
</dbReference>
<proteinExistence type="predicted"/>
<gene>
    <name evidence="6" type="ORF">QYE76_055427</name>
</gene>
<dbReference type="PANTHER" id="PTHR46214">
    <property type="entry name" value="ZINC FINGER, RING-CH-TYPE"/>
    <property type="match status" value="1"/>
</dbReference>
<keyword evidence="4" id="KW-1133">Transmembrane helix</keyword>
<comment type="caution">
    <text evidence="6">The sequence shown here is derived from an EMBL/GenBank/DDBJ whole genome shotgun (WGS) entry which is preliminary data.</text>
</comment>
<organism evidence="6 7">
    <name type="scientific">Lolium multiflorum</name>
    <name type="common">Italian ryegrass</name>
    <name type="synonym">Lolium perenne subsp. multiflorum</name>
    <dbReference type="NCBI Taxonomy" id="4521"/>
    <lineage>
        <taxon>Eukaryota</taxon>
        <taxon>Viridiplantae</taxon>
        <taxon>Streptophyta</taxon>
        <taxon>Embryophyta</taxon>
        <taxon>Tracheophyta</taxon>
        <taxon>Spermatophyta</taxon>
        <taxon>Magnoliopsida</taxon>
        <taxon>Liliopsida</taxon>
        <taxon>Poales</taxon>
        <taxon>Poaceae</taxon>
        <taxon>BOP clade</taxon>
        <taxon>Pooideae</taxon>
        <taxon>Poodae</taxon>
        <taxon>Poeae</taxon>
        <taxon>Poeae Chloroplast Group 2 (Poeae type)</taxon>
        <taxon>Loliodinae</taxon>
        <taxon>Loliinae</taxon>
        <taxon>Lolium</taxon>
    </lineage>
</organism>
<evidence type="ECO:0000259" key="5">
    <source>
        <dbReference type="PROSITE" id="PS51292"/>
    </source>
</evidence>
<dbReference type="AlphaFoldDB" id="A0AAD8WNY6"/>
<dbReference type="GO" id="GO:0008270">
    <property type="term" value="F:zinc ion binding"/>
    <property type="evidence" value="ECO:0007669"/>
    <property type="project" value="UniProtKB-KW"/>
</dbReference>
<evidence type="ECO:0000256" key="1">
    <source>
        <dbReference type="ARBA" id="ARBA00022723"/>
    </source>
</evidence>
<keyword evidence="4" id="KW-0812">Transmembrane</keyword>
<evidence type="ECO:0000256" key="3">
    <source>
        <dbReference type="ARBA" id="ARBA00022833"/>
    </source>
</evidence>